<evidence type="ECO:0000313" key="7">
    <source>
        <dbReference type="Proteomes" id="UP000284706"/>
    </source>
</evidence>
<evidence type="ECO:0000256" key="3">
    <source>
        <dbReference type="SAM" id="MobiDB-lite"/>
    </source>
</evidence>
<reference evidence="6 7" key="1">
    <citation type="journal article" date="2018" name="Evol. Lett.">
        <title>Horizontal gene cluster transfer increased hallucinogenic mushroom diversity.</title>
        <authorList>
            <person name="Reynolds H.T."/>
            <person name="Vijayakumar V."/>
            <person name="Gluck-Thaler E."/>
            <person name="Korotkin H.B."/>
            <person name="Matheny P.B."/>
            <person name="Slot J.C."/>
        </authorList>
    </citation>
    <scope>NUCLEOTIDE SEQUENCE [LARGE SCALE GENOMIC DNA]</scope>
    <source>
        <strain evidence="6 7">SRW20</strain>
    </source>
</reference>
<name>A0A409VVK9_9AGAR</name>
<dbReference type="Pfam" id="PF00561">
    <property type="entry name" value="Abhydrolase_1"/>
    <property type="match status" value="1"/>
</dbReference>
<dbReference type="GO" id="GO:0047372">
    <property type="term" value="F:monoacylglycerol lipase activity"/>
    <property type="evidence" value="ECO:0007669"/>
    <property type="project" value="TreeGrafter"/>
</dbReference>
<dbReference type="GO" id="GO:0051792">
    <property type="term" value="P:medium-chain fatty acid biosynthetic process"/>
    <property type="evidence" value="ECO:0007669"/>
    <property type="project" value="TreeGrafter"/>
</dbReference>
<evidence type="ECO:0000256" key="4">
    <source>
        <dbReference type="SAM" id="Phobius"/>
    </source>
</evidence>
<dbReference type="PANTHER" id="PTHR10794:SF63">
    <property type="entry name" value="ALPHA_BETA HYDROLASE 1, ISOFORM A"/>
    <property type="match status" value="1"/>
</dbReference>
<dbReference type="PIRSF" id="PIRSF005211">
    <property type="entry name" value="Ab_hydro_YheT"/>
    <property type="match status" value="1"/>
</dbReference>
<evidence type="ECO:0000313" key="6">
    <source>
        <dbReference type="EMBL" id="PPQ70304.1"/>
    </source>
</evidence>
<dbReference type="PANTHER" id="PTHR10794">
    <property type="entry name" value="ABHYDROLASE DOMAIN-CONTAINING PROTEIN"/>
    <property type="match status" value="1"/>
</dbReference>
<sequence>MANNFKNATTLIHFPSRPTTFRVISRTKNGQIEEESTLKHLIETKCASLFKPFSSCWWLSSGHLQTIYNVAGYFRHIDKIWYRRKLLRLADGGTMYVEMVQIAASFIVLILVIRALDFAPLDDSVIEKDTPMIVVCHGLTGGSHEPYLRAILSRTCRPIGQGGLGYRGVVVTHRGCAGSPITSPRLYTAGHTDDLKQALMYISYHYPKSRLLGLGYSLGANIMTRYVSEEGVDSRLSSAVVLSCPWDMEKNGHGLVSTFAGKNVYARGMGRNMMRLVRRHERSLRKYPEHPICKELPSVLALRYPTLPKFDDTFTRKVGGDAPVFPIPTVDEYYRWASSDKRVGDIRVPFLSINAADDPVVTNAPMDGKENGSVVMVLTNRGGHLGWFESATERWTTQPILEWLELMGNAIMDDRPCLPLFVDGDGFIREDDEILGCRVDAQDDGPIDGTAGDQSLLRMS</sequence>
<gene>
    <name evidence="6" type="ORF">CVT26_014589</name>
</gene>
<dbReference type="SUPFAM" id="SSF53474">
    <property type="entry name" value="alpha/beta-Hydrolases"/>
    <property type="match status" value="1"/>
</dbReference>
<evidence type="ECO:0000259" key="5">
    <source>
        <dbReference type="Pfam" id="PF00561"/>
    </source>
</evidence>
<comment type="caution">
    <text evidence="6">The sequence shown here is derived from an EMBL/GenBank/DDBJ whole genome shotgun (WGS) entry which is preliminary data.</text>
</comment>
<evidence type="ECO:0000256" key="1">
    <source>
        <dbReference type="ARBA" id="ARBA00010884"/>
    </source>
</evidence>
<feature type="transmembrane region" description="Helical" evidence="4">
    <location>
        <begin position="95"/>
        <end position="116"/>
    </location>
</feature>
<dbReference type="InterPro" id="IPR000073">
    <property type="entry name" value="AB_hydrolase_1"/>
</dbReference>
<feature type="active site" description="Charge relay system" evidence="2">
    <location>
        <position position="217"/>
    </location>
</feature>
<dbReference type="InterPro" id="IPR029058">
    <property type="entry name" value="AB_hydrolase_fold"/>
</dbReference>
<dbReference type="OrthoDB" id="5954035at2759"/>
<feature type="region of interest" description="Disordered" evidence="3">
    <location>
        <begin position="440"/>
        <end position="460"/>
    </location>
</feature>
<keyword evidence="4" id="KW-1133">Transmembrane helix</keyword>
<proteinExistence type="inferred from homology"/>
<dbReference type="GO" id="GO:0008126">
    <property type="term" value="F:acetylesterase activity"/>
    <property type="evidence" value="ECO:0007669"/>
    <property type="project" value="TreeGrafter"/>
</dbReference>
<comment type="similarity">
    <text evidence="1">Belongs to the AB hydrolase superfamily. AB hydrolase 4 family.</text>
</comment>
<feature type="active site" description="Charge relay system" evidence="2">
    <location>
        <position position="384"/>
    </location>
</feature>
<dbReference type="AlphaFoldDB" id="A0A409VVK9"/>
<organism evidence="6 7">
    <name type="scientific">Gymnopilus dilepis</name>
    <dbReference type="NCBI Taxonomy" id="231916"/>
    <lineage>
        <taxon>Eukaryota</taxon>
        <taxon>Fungi</taxon>
        <taxon>Dikarya</taxon>
        <taxon>Basidiomycota</taxon>
        <taxon>Agaricomycotina</taxon>
        <taxon>Agaricomycetes</taxon>
        <taxon>Agaricomycetidae</taxon>
        <taxon>Agaricales</taxon>
        <taxon>Agaricineae</taxon>
        <taxon>Hymenogastraceae</taxon>
        <taxon>Gymnopilus</taxon>
    </lineage>
</organism>
<dbReference type="InterPro" id="IPR012020">
    <property type="entry name" value="ABHD4"/>
</dbReference>
<feature type="domain" description="AB hydrolase-1" evidence="5">
    <location>
        <begin position="131"/>
        <end position="363"/>
    </location>
</feature>
<protein>
    <recommendedName>
        <fullName evidence="5">AB hydrolase-1 domain-containing protein</fullName>
    </recommendedName>
</protein>
<accession>A0A409VVK9</accession>
<keyword evidence="4" id="KW-0812">Transmembrane</keyword>
<dbReference type="Proteomes" id="UP000284706">
    <property type="component" value="Unassembled WGS sequence"/>
</dbReference>
<dbReference type="EMBL" id="NHYE01005546">
    <property type="protein sequence ID" value="PPQ70304.1"/>
    <property type="molecule type" value="Genomic_DNA"/>
</dbReference>
<dbReference type="InParanoid" id="A0A409VVK9"/>
<keyword evidence="4" id="KW-0472">Membrane</keyword>
<evidence type="ECO:0000256" key="2">
    <source>
        <dbReference type="PIRSR" id="PIRSR005211-1"/>
    </source>
</evidence>
<dbReference type="GO" id="GO:0051793">
    <property type="term" value="P:medium-chain fatty acid catabolic process"/>
    <property type="evidence" value="ECO:0007669"/>
    <property type="project" value="TreeGrafter"/>
</dbReference>
<dbReference type="Gene3D" id="3.40.50.1820">
    <property type="entry name" value="alpha/beta hydrolase"/>
    <property type="match status" value="1"/>
</dbReference>
<dbReference type="STRING" id="231916.A0A409VVK9"/>
<feature type="active site" description="Charge relay system" evidence="2">
    <location>
        <position position="358"/>
    </location>
</feature>
<keyword evidence="7" id="KW-1185">Reference proteome</keyword>
<dbReference type="InterPro" id="IPR050960">
    <property type="entry name" value="AB_hydrolase_4_sf"/>
</dbReference>